<evidence type="ECO:0000256" key="10">
    <source>
        <dbReference type="ARBA" id="ARBA00023065"/>
    </source>
</evidence>
<comment type="similarity">
    <text evidence="2">Belongs to the frataxin family.</text>
</comment>
<dbReference type="EC" id="1.16.3.1" evidence="3"/>
<dbReference type="GO" id="GO:0034986">
    <property type="term" value="F:iron chaperone activity"/>
    <property type="evidence" value="ECO:0007669"/>
    <property type="project" value="TreeGrafter"/>
</dbReference>
<keyword evidence="6" id="KW-0410">Iron transport</keyword>
<dbReference type="GO" id="GO:0006826">
    <property type="term" value="P:iron ion transport"/>
    <property type="evidence" value="ECO:0007669"/>
    <property type="project" value="UniProtKB-KW"/>
</dbReference>
<evidence type="ECO:0000256" key="2">
    <source>
        <dbReference type="ARBA" id="ARBA00008183"/>
    </source>
</evidence>
<dbReference type="STRING" id="7574.A0A1S3ICW1"/>
<dbReference type="NCBIfam" id="TIGR03422">
    <property type="entry name" value="mito_frataxin"/>
    <property type="match status" value="1"/>
</dbReference>
<evidence type="ECO:0000313" key="14">
    <source>
        <dbReference type="Proteomes" id="UP000085678"/>
    </source>
</evidence>
<protein>
    <recommendedName>
        <fullName evidence="3">ferroxidase</fullName>
        <ecNumber evidence="3">1.16.3.1</ecNumber>
    </recommendedName>
</protein>
<keyword evidence="12" id="KW-0350">Heme biosynthesis</keyword>
<dbReference type="GO" id="GO:0008198">
    <property type="term" value="F:ferrous iron binding"/>
    <property type="evidence" value="ECO:0007669"/>
    <property type="project" value="TreeGrafter"/>
</dbReference>
<name>A0A1S3ICW1_LINAN</name>
<dbReference type="InParanoid" id="A0A1S3ICW1"/>
<reference evidence="15" key="1">
    <citation type="submission" date="2025-08" db="UniProtKB">
        <authorList>
            <consortium name="RefSeq"/>
        </authorList>
    </citation>
    <scope>IDENTIFICATION</scope>
    <source>
        <tissue evidence="15">Gonads</tissue>
    </source>
</reference>
<dbReference type="InterPro" id="IPR036524">
    <property type="entry name" value="Frataxin/CyaY_sf"/>
</dbReference>
<accession>A0A1S3ICW1</accession>
<keyword evidence="10" id="KW-0406">Ion transport</keyword>
<organism evidence="14 15">
    <name type="scientific">Lingula anatina</name>
    <name type="common">Brachiopod</name>
    <name type="synonym">Lingula unguis</name>
    <dbReference type="NCBI Taxonomy" id="7574"/>
    <lineage>
        <taxon>Eukaryota</taxon>
        <taxon>Metazoa</taxon>
        <taxon>Spiralia</taxon>
        <taxon>Lophotrochozoa</taxon>
        <taxon>Brachiopoda</taxon>
        <taxon>Linguliformea</taxon>
        <taxon>Lingulata</taxon>
        <taxon>Lingulida</taxon>
        <taxon>Linguloidea</taxon>
        <taxon>Lingulidae</taxon>
        <taxon>Lingula</taxon>
    </lineage>
</organism>
<dbReference type="GO" id="GO:0005739">
    <property type="term" value="C:mitochondrion"/>
    <property type="evidence" value="ECO:0007669"/>
    <property type="project" value="UniProtKB-SubCell"/>
</dbReference>
<dbReference type="SMART" id="SM01219">
    <property type="entry name" value="Frataxin_Cyay"/>
    <property type="match status" value="1"/>
</dbReference>
<evidence type="ECO:0000256" key="12">
    <source>
        <dbReference type="ARBA" id="ARBA00023133"/>
    </source>
</evidence>
<dbReference type="OrthoDB" id="1897642at2759"/>
<dbReference type="Gene3D" id="3.30.920.10">
    <property type="entry name" value="Frataxin/CyaY"/>
    <property type="match status" value="1"/>
</dbReference>
<dbReference type="FunFam" id="3.30.920.10:FF:000002">
    <property type="entry name" value="Frataxin, mitochondrial"/>
    <property type="match status" value="1"/>
</dbReference>
<comment type="catalytic activity">
    <reaction evidence="13">
        <text>4 Fe(2+) + O2 + 4 H(+) = 4 Fe(3+) + 2 H2O</text>
        <dbReference type="Rhea" id="RHEA:11148"/>
        <dbReference type="ChEBI" id="CHEBI:15377"/>
        <dbReference type="ChEBI" id="CHEBI:15378"/>
        <dbReference type="ChEBI" id="CHEBI:15379"/>
        <dbReference type="ChEBI" id="CHEBI:29033"/>
        <dbReference type="ChEBI" id="CHEBI:29034"/>
        <dbReference type="EC" id="1.16.3.1"/>
    </reaction>
</comment>
<dbReference type="PANTHER" id="PTHR16821">
    <property type="entry name" value="FRATAXIN"/>
    <property type="match status" value="1"/>
</dbReference>
<evidence type="ECO:0000256" key="13">
    <source>
        <dbReference type="ARBA" id="ARBA00047990"/>
    </source>
</evidence>
<dbReference type="CDD" id="cd00503">
    <property type="entry name" value="Frataxin"/>
    <property type="match status" value="1"/>
</dbReference>
<keyword evidence="11" id="KW-0496">Mitochondrion</keyword>
<dbReference type="NCBIfam" id="TIGR03421">
    <property type="entry name" value="FeS_CyaY"/>
    <property type="match status" value="1"/>
</dbReference>
<dbReference type="AlphaFoldDB" id="A0A1S3ICW1"/>
<evidence type="ECO:0000256" key="11">
    <source>
        <dbReference type="ARBA" id="ARBA00023128"/>
    </source>
</evidence>
<proteinExistence type="inferred from homology"/>
<dbReference type="GO" id="GO:0004322">
    <property type="term" value="F:ferroxidase activity"/>
    <property type="evidence" value="ECO:0007669"/>
    <property type="project" value="UniProtKB-EC"/>
</dbReference>
<dbReference type="GeneID" id="106163079"/>
<dbReference type="GO" id="GO:0051537">
    <property type="term" value="F:2 iron, 2 sulfur cluster binding"/>
    <property type="evidence" value="ECO:0007669"/>
    <property type="project" value="TreeGrafter"/>
</dbReference>
<dbReference type="Proteomes" id="UP000085678">
    <property type="component" value="Unplaced"/>
</dbReference>
<dbReference type="SUPFAM" id="SSF55387">
    <property type="entry name" value="Frataxin/Nqo15-like"/>
    <property type="match status" value="1"/>
</dbReference>
<dbReference type="PROSITE" id="PS01344">
    <property type="entry name" value="FRATAXIN_1"/>
    <property type="match status" value="1"/>
</dbReference>
<dbReference type="PANTHER" id="PTHR16821:SF2">
    <property type="entry name" value="FRATAXIN, MITOCHONDRIAL"/>
    <property type="match status" value="1"/>
</dbReference>
<sequence length="212" mass="24114">MTSSLRLPVMTSAGSKFRAVRQVLLHDRGRMTLRKQTNCGFCCLSCHKERYLKQASTELRSFRYPVKQTFPWFWQYRDKTSGADDATSEELTELSYNHIADETLHSLTEFLDELSESGFTHPDYDVGFNNGVLTINMGDRIGTYVINKQTPNKQIWLSSPSSGPKRYDLVNGVWIYKHDGISLHELLSKEFSAALETEVDFSSCAFSKTSDG</sequence>
<dbReference type="Pfam" id="PF01491">
    <property type="entry name" value="Frataxin_Cyay"/>
    <property type="match status" value="1"/>
</dbReference>
<evidence type="ECO:0000256" key="9">
    <source>
        <dbReference type="ARBA" id="ARBA00023004"/>
    </source>
</evidence>
<evidence type="ECO:0000256" key="8">
    <source>
        <dbReference type="ARBA" id="ARBA00023002"/>
    </source>
</evidence>
<dbReference type="GO" id="GO:0008199">
    <property type="term" value="F:ferric iron binding"/>
    <property type="evidence" value="ECO:0007669"/>
    <property type="project" value="InterPro"/>
</dbReference>
<keyword evidence="5" id="KW-0813">Transport</keyword>
<dbReference type="GO" id="GO:0006783">
    <property type="term" value="P:heme biosynthetic process"/>
    <property type="evidence" value="ECO:0007669"/>
    <property type="project" value="UniProtKB-KW"/>
</dbReference>
<dbReference type="GO" id="GO:0006879">
    <property type="term" value="P:intracellular iron ion homeostasis"/>
    <property type="evidence" value="ECO:0007669"/>
    <property type="project" value="UniProtKB-KW"/>
</dbReference>
<evidence type="ECO:0000256" key="4">
    <source>
        <dbReference type="ARBA" id="ARBA00022434"/>
    </source>
</evidence>
<keyword evidence="14" id="KW-1185">Reference proteome</keyword>
<comment type="subcellular location">
    <subcellularLocation>
        <location evidence="1">Mitochondrion</location>
    </subcellularLocation>
</comment>
<keyword evidence="4" id="KW-0409">Iron storage</keyword>
<evidence type="ECO:0000256" key="1">
    <source>
        <dbReference type="ARBA" id="ARBA00004173"/>
    </source>
</evidence>
<dbReference type="PRINTS" id="PR00904">
    <property type="entry name" value="FRATAXIN"/>
</dbReference>
<dbReference type="InterPro" id="IPR017789">
    <property type="entry name" value="Frataxin"/>
</dbReference>
<evidence type="ECO:0000256" key="3">
    <source>
        <dbReference type="ARBA" id="ARBA00013107"/>
    </source>
</evidence>
<dbReference type="KEGG" id="lak:106163079"/>
<keyword evidence="7" id="KW-0809">Transit peptide</keyword>
<dbReference type="InterPro" id="IPR002908">
    <property type="entry name" value="Frataxin/CyaY"/>
</dbReference>
<dbReference type="PROSITE" id="PS50810">
    <property type="entry name" value="FRATAXIN_2"/>
    <property type="match status" value="1"/>
</dbReference>
<evidence type="ECO:0000256" key="5">
    <source>
        <dbReference type="ARBA" id="ARBA00022448"/>
    </source>
</evidence>
<dbReference type="InterPro" id="IPR020895">
    <property type="entry name" value="Frataxin_CS"/>
</dbReference>
<evidence type="ECO:0000256" key="7">
    <source>
        <dbReference type="ARBA" id="ARBA00022946"/>
    </source>
</evidence>
<dbReference type="GO" id="GO:0016226">
    <property type="term" value="P:iron-sulfur cluster assembly"/>
    <property type="evidence" value="ECO:0007669"/>
    <property type="project" value="InterPro"/>
</dbReference>
<evidence type="ECO:0000313" key="15">
    <source>
        <dbReference type="RefSeq" id="XP_013396003.1"/>
    </source>
</evidence>
<dbReference type="RefSeq" id="XP_013396003.1">
    <property type="nucleotide sequence ID" value="XM_013540549.2"/>
</dbReference>
<gene>
    <name evidence="15" type="primary">LOC106163079</name>
</gene>
<dbReference type="FunCoup" id="A0A1S3ICW1">
    <property type="interactions" value="788"/>
</dbReference>
<keyword evidence="8" id="KW-0560">Oxidoreductase</keyword>
<evidence type="ECO:0000256" key="6">
    <source>
        <dbReference type="ARBA" id="ARBA00022496"/>
    </source>
</evidence>
<keyword evidence="9" id="KW-0408">Iron</keyword>